<dbReference type="EMBL" id="QGTW01000009">
    <property type="protein sequence ID" value="PWW27053.1"/>
    <property type="molecule type" value="Genomic_DNA"/>
</dbReference>
<dbReference type="AlphaFoldDB" id="A0A2V2ZRV2"/>
<reference evidence="3 4" key="1">
    <citation type="submission" date="2018-05" db="EMBL/GenBank/DDBJ databases">
        <title>Freshwater and sediment microbial communities from various areas in North America, analyzing microbe dynamics in response to fracking.</title>
        <authorList>
            <person name="Lamendella R."/>
        </authorList>
    </citation>
    <scope>NUCLEOTIDE SEQUENCE [LARGE SCALE GENOMIC DNA]</scope>
    <source>
        <strain evidence="3 4">15_TX</strain>
    </source>
</reference>
<dbReference type="Gene3D" id="2.30.30.40">
    <property type="entry name" value="SH3 Domains"/>
    <property type="match status" value="1"/>
</dbReference>
<dbReference type="Gene3D" id="3.90.1210.10">
    <property type="entry name" value="Antifreeze-like/N-acetylneuraminic acid synthase C-terminal domain"/>
    <property type="match status" value="1"/>
</dbReference>
<dbReference type="OrthoDB" id="1757906at2"/>
<accession>A0A2V2ZRV2</accession>
<organism evidence="3 4">
    <name type="scientific">Cytobacillus oceanisediminis</name>
    <dbReference type="NCBI Taxonomy" id="665099"/>
    <lineage>
        <taxon>Bacteria</taxon>
        <taxon>Bacillati</taxon>
        <taxon>Bacillota</taxon>
        <taxon>Bacilli</taxon>
        <taxon>Bacillales</taxon>
        <taxon>Bacillaceae</taxon>
        <taxon>Cytobacillus</taxon>
    </lineage>
</organism>
<feature type="transmembrane region" description="Helical" evidence="1">
    <location>
        <begin position="7"/>
        <end position="25"/>
    </location>
</feature>
<keyword evidence="1" id="KW-1133">Transmembrane helix</keyword>
<dbReference type="InterPro" id="IPR013974">
    <property type="entry name" value="SAF"/>
</dbReference>
<evidence type="ECO:0000256" key="1">
    <source>
        <dbReference type="SAM" id="Phobius"/>
    </source>
</evidence>
<sequence>MKTKKLLFLAIVSGLMTTLLFYLFINRESTAPADATVPMATVVTAGMDISKNEKMTKENLSAAEFPEDQIHPDAVRDPESIIGKYASADIKQGEIIMLHRVYEAKEEEKVISRKISEGYRAVSISTDFVKSVSNQIEPEDLVDVVLSEETPSGDSGIKTELILEKVRVLSVGKRLTEKQNTEAGTGSEPEYLAVTLELKQEDSVKIINSSERGNLHLVLNSQLSSKEEAETGEQEEQVNPEPDIQLVTLSKRSIIRKKPHLNGYITSIVDQDTKLKFLEKQETDEEGRLWLFIETPDKKQGWISSRIVKQEGE</sequence>
<evidence type="ECO:0000313" key="3">
    <source>
        <dbReference type="EMBL" id="PWW27053.1"/>
    </source>
</evidence>
<dbReference type="NCBIfam" id="TIGR03177">
    <property type="entry name" value="pilus_cpaB"/>
    <property type="match status" value="1"/>
</dbReference>
<dbReference type="Pfam" id="PF08666">
    <property type="entry name" value="SAF"/>
    <property type="match status" value="1"/>
</dbReference>
<comment type="caution">
    <text evidence="3">The sequence shown here is derived from an EMBL/GenBank/DDBJ whole genome shotgun (WGS) entry which is preliminary data.</text>
</comment>
<evidence type="ECO:0000259" key="2">
    <source>
        <dbReference type="SMART" id="SM00858"/>
    </source>
</evidence>
<dbReference type="InterPro" id="IPR017592">
    <property type="entry name" value="Pilus_assmbl_Flp-typ_CpaB"/>
</dbReference>
<gene>
    <name evidence="3" type="ORF">DFO73_109219</name>
</gene>
<dbReference type="Proteomes" id="UP000247150">
    <property type="component" value="Unassembled WGS sequence"/>
</dbReference>
<evidence type="ECO:0000313" key="4">
    <source>
        <dbReference type="Proteomes" id="UP000247150"/>
    </source>
</evidence>
<protein>
    <submittedName>
        <fullName evidence="3">Flp pilus assembly protein CpaB</fullName>
    </submittedName>
</protein>
<dbReference type="RefSeq" id="WP_110066002.1">
    <property type="nucleotide sequence ID" value="NZ_QGTW01000009.1"/>
</dbReference>
<dbReference type="CDD" id="cd11614">
    <property type="entry name" value="SAF_CpaB_FlgA_like"/>
    <property type="match status" value="1"/>
</dbReference>
<dbReference type="Pfam" id="PF16976">
    <property type="entry name" value="RcpC"/>
    <property type="match status" value="1"/>
</dbReference>
<dbReference type="SMART" id="SM00858">
    <property type="entry name" value="SAF"/>
    <property type="match status" value="1"/>
</dbReference>
<keyword evidence="1" id="KW-0472">Membrane</keyword>
<feature type="domain" description="SAF" evidence="2">
    <location>
        <begin position="40"/>
        <end position="102"/>
    </location>
</feature>
<dbReference type="InterPro" id="IPR031571">
    <property type="entry name" value="RcpC_dom"/>
</dbReference>
<name>A0A2V2ZRV2_9BACI</name>
<keyword evidence="1" id="KW-0812">Transmembrane</keyword>
<proteinExistence type="predicted"/>